<dbReference type="AlphaFoldDB" id="A0A4Q5ISQ4"/>
<proteinExistence type="predicted"/>
<feature type="transmembrane region" description="Helical" evidence="1">
    <location>
        <begin position="12"/>
        <end position="37"/>
    </location>
</feature>
<comment type="caution">
    <text evidence="2">The sequence shown here is derived from an EMBL/GenBank/DDBJ whole genome shotgun (WGS) entry which is preliminary data.</text>
</comment>
<sequence>MTSDYRLAAPVAVRMMGATAAAAGLLVVLVAVLVGAFSWPRAVLSTAVVLAVVLVVGGGLVLVRRTTIVRLDDEGYRVRLVRGVGVAQGRWKDVEDVVATTVGGARCVVLRRRDGSTTTIPVGVVERGETAFVRDLQQHLNRGHGYRPVPPSF</sequence>
<keyword evidence="1" id="KW-0472">Membrane</keyword>
<gene>
    <name evidence="2" type="ORF">ETU37_22725</name>
</gene>
<keyword evidence="3" id="KW-1185">Reference proteome</keyword>
<evidence type="ECO:0008006" key="4">
    <source>
        <dbReference type="Google" id="ProtNLM"/>
    </source>
</evidence>
<keyword evidence="1" id="KW-0812">Transmembrane</keyword>
<keyword evidence="1" id="KW-1133">Transmembrane helix</keyword>
<protein>
    <recommendedName>
        <fullName evidence="4">PH domain-containing protein</fullName>
    </recommendedName>
</protein>
<organism evidence="2 3">
    <name type="scientific">Nocardioides iriomotensis</name>
    <dbReference type="NCBI Taxonomy" id="715784"/>
    <lineage>
        <taxon>Bacteria</taxon>
        <taxon>Bacillati</taxon>
        <taxon>Actinomycetota</taxon>
        <taxon>Actinomycetes</taxon>
        <taxon>Propionibacteriales</taxon>
        <taxon>Nocardioidaceae</taxon>
        <taxon>Nocardioides</taxon>
    </lineage>
</organism>
<dbReference type="OrthoDB" id="3777848at2"/>
<dbReference type="EMBL" id="SDPU01000038">
    <property type="protein sequence ID" value="RYU08767.1"/>
    <property type="molecule type" value="Genomic_DNA"/>
</dbReference>
<feature type="transmembrane region" description="Helical" evidence="1">
    <location>
        <begin position="43"/>
        <end position="63"/>
    </location>
</feature>
<evidence type="ECO:0000313" key="2">
    <source>
        <dbReference type="EMBL" id="RYU08767.1"/>
    </source>
</evidence>
<reference evidence="2 3" key="1">
    <citation type="submission" date="2019-01" db="EMBL/GenBank/DDBJ databases">
        <title>Nocardioides guangzhouensis sp. nov., an actinobacterium isolated from soil.</title>
        <authorList>
            <person name="Fu Y."/>
            <person name="Cai Y."/>
            <person name="Lin Z."/>
            <person name="Chen P."/>
        </authorList>
    </citation>
    <scope>NUCLEOTIDE SEQUENCE [LARGE SCALE GENOMIC DNA]</scope>
    <source>
        <strain evidence="2 3">NBRC 105384</strain>
    </source>
</reference>
<evidence type="ECO:0000256" key="1">
    <source>
        <dbReference type="SAM" id="Phobius"/>
    </source>
</evidence>
<accession>A0A4Q5ISQ4</accession>
<dbReference type="RefSeq" id="WP_129989746.1">
    <property type="nucleotide sequence ID" value="NZ_SDPU01000038.1"/>
</dbReference>
<dbReference type="Proteomes" id="UP000291189">
    <property type="component" value="Unassembled WGS sequence"/>
</dbReference>
<evidence type="ECO:0000313" key="3">
    <source>
        <dbReference type="Proteomes" id="UP000291189"/>
    </source>
</evidence>
<name>A0A4Q5ISQ4_9ACTN</name>